<accession>A0A364MRI9</accession>
<dbReference type="STRING" id="183478.A0A364MRI9"/>
<dbReference type="Proteomes" id="UP000249619">
    <property type="component" value="Unassembled WGS sequence"/>
</dbReference>
<reference evidence="2" key="1">
    <citation type="submission" date="2018-05" db="EMBL/GenBank/DDBJ databases">
        <title>Draft genome sequence of Stemphylium lycopersici strain CIDEFI 213.</title>
        <authorList>
            <person name="Medina R."/>
            <person name="Franco M.E.E."/>
            <person name="Lucentini C.G."/>
            <person name="Saparrat M.C.N."/>
            <person name="Balatti P.A."/>
        </authorList>
    </citation>
    <scope>NUCLEOTIDE SEQUENCE [LARGE SCALE GENOMIC DNA]</scope>
    <source>
        <strain evidence="2">CIDEFI 213</strain>
    </source>
</reference>
<keyword evidence="2" id="KW-1185">Reference proteome</keyword>
<name>A0A364MRI9_STELY</name>
<dbReference type="AlphaFoldDB" id="A0A364MRI9"/>
<comment type="caution">
    <text evidence="1">The sequence shown here is derived from an EMBL/GenBank/DDBJ whole genome shotgun (WGS) entry which is preliminary data.</text>
</comment>
<proteinExistence type="predicted"/>
<evidence type="ECO:0000313" key="2">
    <source>
        <dbReference type="Proteomes" id="UP000249619"/>
    </source>
</evidence>
<dbReference type="OrthoDB" id="3684920at2759"/>
<evidence type="ECO:0000313" key="1">
    <source>
        <dbReference type="EMBL" id="RAR00831.1"/>
    </source>
</evidence>
<sequence length="677" mass="76810">MWMGASPTERVAYRLKKWAGVQVERQYFGSKKMDYRTSLSFARAAREEFVRRRIAGSIVRRCELKTEILSYCDTAGEDDEFEVEKIWSTSSRRRLAERMSVLPWSHAKPGSRQKIASTILRGQLDARAPADRRQVFLTYRELFTGKNVRKSKTIRKILLNHLPDLKESADDAYISNFVSVLKSLLVDRVFQSKEQASEHFPDLFTRPPSEKLTENISKKRKASPGRSINVAQVVQTEAIDKSSPGTTAGISILNSQGNGPFHVTMHSRVDAWVKNMDHNTEVMKQEAERRVRQLELVLQETIAQQQNKISLAAGQGLIESITSELGLHHPNAAAEVKGTLTCDEHAGNTGGITLIDENDIESDENRLQTELTLANSLTANAQSQPVHSPLRTVGTQQHTRITHLSSVMPTARRLPVADVSDTGGTIRPPWFRGRLSREIQFVRFVMRSHPDTAMPIRDLPPPVPMSLKEFPSLDNVLGYPDIWMNDDTGHNEDTTGLGCEYRWRHHWRIWATPYAGHVWVVICHTQSTFRWRDPTALIQPETPAALAVLQHIQQGMSPLSPEPRGRSMQDTCFMLGSASLLSYWGNISQERSVDVWPNASFAVFPIIDSSIRHRFFTVQLDTETGHSNEDGQMSANLLFHPTECFNRQLFQRNDYLTLMENYITALKLVQDWFDRGL</sequence>
<organism evidence="1 2">
    <name type="scientific">Stemphylium lycopersici</name>
    <name type="common">Tomato gray leaf spot disease fungus</name>
    <name type="synonym">Thyrospora lycopersici</name>
    <dbReference type="NCBI Taxonomy" id="183478"/>
    <lineage>
        <taxon>Eukaryota</taxon>
        <taxon>Fungi</taxon>
        <taxon>Dikarya</taxon>
        <taxon>Ascomycota</taxon>
        <taxon>Pezizomycotina</taxon>
        <taxon>Dothideomycetes</taxon>
        <taxon>Pleosporomycetidae</taxon>
        <taxon>Pleosporales</taxon>
        <taxon>Pleosporineae</taxon>
        <taxon>Pleosporaceae</taxon>
        <taxon>Stemphylium</taxon>
    </lineage>
</organism>
<dbReference type="EMBL" id="QGDH01000320">
    <property type="protein sequence ID" value="RAR00831.1"/>
    <property type="molecule type" value="Genomic_DNA"/>
</dbReference>
<gene>
    <name evidence="1" type="ORF">DDE83_009042</name>
</gene>
<protein>
    <submittedName>
        <fullName evidence="1">Ubiquinol-cytochrome-c reductase</fullName>
    </submittedName>
</protein>